<sequence>MMFRPLPVMTVLSVIAFAILILFGNWQWARYEQKMALKDAVPEWAETTGKTLPGTERIVYAYADGDAAWRQVTAFETAEGILFLPVSIHYSIEAPPVAVATVSETLTLRGLWHPPQRRNAFTTPDEPEKGLYYTLDPATLAAALPADQAARVIPRVFEPETLMRTDYPAPQPVPNPLLQPGDSARLPPERHFGYAITWWGLAMALIGVYLAFHHQRGRLRFRRENIQ</sequence>
<dbReference type="GO" id="GO:0005886">
    <property type="term" value="C:plasma membrane"/>
    <property type="evidence" value="ECO:0007669"/>
    <property type="project" value="UniProtKB-SubCell"/>
</dbReference>
<keyword evidence="1" id="KW-0812">Transmembrane</keyword>
<keyword evidence="1" id="KW-1003">Cell membrane</keyword>
<evidence type="ECO:0000256" key="1">
    <source>
        <dbReference type="RuleBase" id="RU363076"/>
    </source>
</evidence>
<keyword evidence="3" id="KW-1185">Reference proteome</keyword>
<keyword evidence="1" id="KW-1133">Transmembrane helix</keyword>
<dbReference type="Proteomes" id="UP000025061">
    <property type="component" value="Unassembled WGS sequence"/>
</dbReference>
<proteinExistence type="inferred from homology"/>
<evidence type="ECO:0000313" key="2">
    <source>
        <dbReference type="EMBL" id="KCZ96025.1"/>
    </source>
</evidence>
<organism evidence="2 3">
    <name type="scientific">Hyphomonas hirschiana VP5</name>
    <dbReference type="NCBI Taxonomy" id="1280951"/>
    <lineage>
        <taxon>Bacteria</taxon>
        <taxon>Pseudomonadati</taxon>
        <taxon>Pseudomonadota</taxon>
        <taxon>Alphaproteobacteria</taxon>
        <taxon>Hyphomonadales</taxon>
        <taxon>Hyphomonadaceae</taxon>
        <taxon>Hyphomonas</taxon>
    </lineage>
</organism>
<dbReference type="Pfam" id="PF02104">
    <property type="entry name" value="SURF1"/>
    <property type="match status" value="1"/>
</dbReference>
<comment type="subcellular location">
    <subcellularLocation>
        <location evidence="1">Cell membrane</location>
        <topology evidence="1">Multi-pass membrane protein</topology>
    </subcellularLocation>
</comment>
<dbReference type="PATRIC" id="fig|1280951.3.peg.12"/>
<dbReference type="OrthoDB" id="6079986at2"/>
<gene>
    <name evidence="2" type="ORF">HHI_00060</name>
</gene>
<dbReference type="EMBL" id="ARYI01000001">
    <property type="protein sequence ID" value="KCZ96025.1"/>
    <property type="molecule type" value="Genomic_DNA"/>
</dbReference>
<comment type="similarity">
    <text evidence="1">Belongs to the SURF1 family.</text>
</comment>
<dbReference type="PROSITE" id="PS50895">
    <property type="entry name" value="SURF1"/>
    <property type="match status" value="1"/>
</dbReference>
<comment type="caution">
    <text evidence="2">The sequence shown here is derived from an EMBL/GenBank/DDBJ whole genome shotgun (WGS) entry which is preliminary data.</text>
</comment>
<dbReference type="InterPro" id="IPR002994">
    <property type="entry name" value="Surf1/Shy1"/>
</dbReference>
<evidence type="ECO:0000313" key="3">
    <source>
        <dbReference type="Proteomes" id="UP000025061"/>
    </source>
</evidence>
<keyword evidence="1" id="KW-0472">Membrane</keyword>
<dbReference type="RefSeq" id="WP_083759018.1">
    <property type="nucleotide sequence ID" value="NZ_ARYI01000001.1"/>
</dbReference>
<protein>
    <recommendedName>
        <fullName evidence="1">SURF1-like protein</fullName>
    </recommendedName>
</protein>
<feature type="transmembrane region" description="Helical" evidence="1">
    <location>
        <begin position="192"/>
        <end position="212"/>
    </location>
</feature>
<reference evidence="2 3" key="1">
    <citation type="submission" date="2013-04" db="EMBL/GenBank/DDBJ databases">
        <title>Hyphomonas hirschiana VP5 Genome Sequencing.</title>
        <authorList>
            <person name="Lai Q."/>
            <person name="Shao Z."/>
        </authorList>
    </citation>
    <scope>NUCLEOTIDE SEQUENCE [LARGE SCALE GENOMIC DNA]</scope>
    <source>
        <strain evidence="2 3">VP5</strain>
    </source>
</reference>
<accession>A0A059FZF2</accession>
<name>A0A059FZF2_9PROT</name>
<dbReference type="AlphaFoldDB" id="A0A059FZF2"/>
<feature type="transmembrane region" description="Helical" evidence="1">
    <location>
        <begin position="6"/>
        <end position="28"/>
    </location>
</feature>